<dbReference type="AlphaFoldDB" id="A0AAD5PYJ8"/>
<evidence type="ECO:0008006" key="4">
    <source>
        <dbReference type="Google" id="ProtNLM"/>
    </source>
</evidence>
<evidence type="ECO:0000313" key="2">
    <source>
        <dbReference type="EMBL" id="KAI9561164.1"/>
    </source>
</evidence>
<keyword evidence="1" id="KW-0732">Signal</keyword>
<dbReference type="Proteomes" id="UP000820818">
    <property type="component" value="Linkage Group LG3"/>
</dbReference>
<dbReference type="EMBL" id="WJBH02000003">
    <property type="protein sequence ID" value="KAI9561164.1"/>
    <property type="molecule type" value="Genomic_DNA"/>
</dbReference>
<evidence type="ECO:0000256" key="1">
    <source>
        <dbReference type="SAM" id="SignalP"/>
    </source>
</evidence>
<feature type="chain" id="PRO_5042202111" description="Cuticular protein" evidence="1">
    <location>
        <begin position="22"/>
        <end position="146"/>
    </location>
</feature>
<evidence type="ECO:0000313" key="3">
    <source>
        <dbReference type="Proteomes" id="UP000820818"/>
    </source>
</evidence>
<name>A0AAD5PYJ8_9CRUS</name>
<sequence>MAKFAIQVAVVLVSLMAAVMANGSYDGNWKGTYGPYGGKVDSYDATPYGYEKKGSYGYEAPSYGYEKRGSNYGYAASPYGYDGKGSGATSYGYNKKYDVPAYGYDKKVSYGYDASPYGYEKKTSNGYEAPAYGYDKYEKPKSYGRY</sequence>
<accession>A0AAD5PYJ8</accession>
<protein>
    <recommendedName>
        <fullName evidence="4">Cuticular protein</fullName>
    </recommendedName>
</protein>
<feature type="signal peptide" evidence="1">
    <location>
        <begin position="1"/>
        <end position="21"/>
    </location>
</feature>
<proteinExistence type="predicted"/>
<gene>
    <name evidence="2" type="ORF">GHT06_012120</name>
</gene>
<keyword evidence="3" id="KW-1185">Reference proteome</keyword>
<organism evidence="2 3">
    <name type="scientific">Daphnia sinensis</name>
    <dbReference type="NCBI Taxonomy" id="1820382"/>
    <lineage>
        <taxon>Eukaryota</taxon>
        <taxon>Metazoa</taxon>
        <taxon>Ecdysozoa</taxon>
        <taxon>Arthropoda</taxon>
        <taxon>Crustacea</taxon>
        <taxon>Branchiopoda</taxon>
        <taxon>Diplostraca</taxon>
        <taxon>Cladocera</taxon>
        <taxon>Anomopoda</taxon>
        <taxon>Daphniidae</taxon>
        <taxon>Daphnia</taxon>
        <taxon>Daphnia similis group</taxon>
    </lineage>
</organism>
<reference evidence="2 3" key="1">
    <citation type="submission" date="2022-05" db="EMBL/GenBank/DDBJ databases">
        <title>A multi-omics perspective on studying reproductive biology in Daphnia sinensis.</title>
        <authorList>
            <person name="Jia J."/>
        </authorList>
    </citation>
    <scope>NUCLEOTIDE SEQUENCE [LARGE SCALE GENOMIC DNA]</scope>
    <source>
        <strain evidence="2 3">WSL</strain>
    </source>
</reference>
<comment type="caution">
    <text evidence="2">The sequence shown here is derived from an EMBL/GenBank/DDBJ whole genome shotgun (WGS) entry which is preliminary data.</text>
</comment>